<dbReference type="Gene3D" id="2.30.42.60">
    <property type="match status" value="1"/>
</dbReference>
<dbReference type="GO" id="GO:0004252">
    <property type="term" value="F:serine-type endopeptidase activity"/>
    <property type="evidence" value="ECO:0007669"/>
    <property type="project" value="InterPro"/>
</dbReference>
<keyword evidence="5" id="KW-0732">Signal</keyword>
<evidence type="ECO:0000259" key="6">
    <source>
        <dbReference type="PROSITE" id="PS50106"/>
    </source>
</evidence>
<dbReference type="SMART" id="SM00228">
    <property type="entry name" value="PDZ"/>
    <property type="match status" value="2"/>
</dbReference>
<dbReference type="GO" id="GO:0042597">
    <property type="term" value="C:periplasmic space"/>
    <property type="evidence" value="ECO:0007669"/>
    <property type="project" value="TreeGrafter"/>
</dbReference>
<feature type="domain" description="PDZ" evidence="6">
    <location>
        <begin position="271"/>
        <end position="323"/>
    </location>
</feature>
<feature type="chain" id="PRO_5002659441" evidence="5">
    <location>
        <begin position="25"/>
        <end position="466"/>
    </location>
</feature>
<dbReference type="InterPro" id="IPR001478">
    <property type="entry name" value="PDZ"/>
</dbReference>
<name>A3TU42_PSEBH</name>
<dbReference type="PRINTS" id="PR00834">
    <property type="entry name" value="PROTEASES2C"/>
</dbReference>
<comment type="similarity">
    <text evidence="1">Belongs to the peptidase S1C family.</text>
</comment>
<dbReference type="Pfam" id="PF13180">
    <property type="entry name" value="PDZ_2"/>
    <property type="match status" value="1"/>
</dbReference>
<dbReference type="InterPro" id="IPR009003">
    <property type="entry name" value="Peptidase_S1_PA"/>
</dbReference>
<evidence type="ECO:0000256" key="1">
    <source>
        <dbReference type="ARBA" id="ARBA00010541"/>
    </source>
</evidence>
<evidence type="ECO:0000256" key="5">
    <source>
        <dbReference type="SAM" id="SignalP"/>
    </source>
</evidence>
<keyword evidence="4" id="KW-0720">Serine protease</keyword>
<dbReference type="PROSITE" id="PS50106">
    <property type="entry name" value="PDZ"/>
    <property type="match status" value="1"/>
</dbReference>
<evidence type="ECO:0000256" key="4">
    <source>
        <dbReference type="ARBA" id="ARBA00022825"/>
    </source>
</evidence>
<protein>
    <submittedName>
        <fullName evidence="7">Periplasmic serine protease, DO/DeqQ family protein</fullName>
    </submittedName>
</protein>
<dbReference type="EMBL" id="AAMO01000001">
    <property type="protein sequence ID" value="EAQ05169.1"/>
    <property type="molecule type" value="Genomic_DNA"/>
</dbReference>
<dbReference type="Gene3D" id="2.40.10.120">
    <property type="match status" value="1"/>
</dbReference>
<sequence>MMKPLFQALLVLALAAVSTAPVEAQSLIPRSRAEIALSFAPVVRKAAPAVVNIYARRVVEQRRSPFADDPFFRDFFRDFGQVRPQVQNSLGSGVVLSDDGIVVSNYHVVGQAEDIRVVLNDRREFSARVLLADAESDLAILRIEGAPGGMAHLDLRDSDSVEVGELVLAIGNPFGVGQTVSSGIVSGLARSGTATGNGRGYFIQTDAPINPGNSGGALIDLNGELIGVNTSILTRSGGSNGIGFAIPSALVAQFVDQAQAGKTRFERPWAGMTGQEVDAGMAETLGLDRPGGVIVAALHPASPFAEAGLETGDVITSVDGMSVNTPPEMIFRMSVAGLGAKARVGYVRGGRERSVDVRLIAAPDAPPRNPLTTGPGSAIPGLRLETVNPAVAAEHGLEPGVEGVLIADSGPFGGRVGLLTGDVVQRVNGATVTESAALAEVLSTAERRLDIGLVRGGRRMTLRLRL</sequence>
<dbReference type="InterPro" id="IPR036034">
    <property type="entry name" value="PDZ_sf"/>
</dbReference>
<evidence type="ECO:0000256" key="2">
    <source>
        <dbReference type="ARBA" id="ARBA00022670"/>
    </source>
</evidence>
<evidence type="ECO:0000256" key="3">
    <source>
        <dbReference type="ARBA" id="ARBA00022801"/>
    </source>
</evidence>
<dbReference type="AlphaFoldDB" id="A3TU42"/>
<dbReference type="GO" id="GO:0006515">
    <property type="term" value="P:protein quality control for misfolded or incompletely synthesized proteins"/>
    <property type="evidence" value="ECO:0007669"/>
    <property type="project" value="TreeGrafter"/>
</dbReference>
<dbReference type="Pfam" id="PF13365">
    <property type="entry name" value="Trypsin_2"/>
    <property type="match status" value="1"/>
</dbReference>
<comment type="caution">
    <text evidence="7">The sequence shown here is derived from an EMBL/GenBank/DDBJ whole genome shotgun (WGS) entry which is preliminary data.</text>
</comment>
<dbReference type="SUPFAM" id="SSF50494">
    <property type="entry name" value="Trypsin-like serine proteases"/>
    <property type="match status" value="1"/>
</dbReference>
<dbReference type="PANTHER" id="PTHR22939">
    <property type="entry name" value="SERINE PROTEASE FAMILY S1C HTRA-RELATED"/>
    <property type="match status" value="1"/>
</dbReference>
<dbReference type="HOGENOM" id="CLU_020120_1_1_5"/>
<evidence type="ECO:0000313" key="7">
    <source>
        <dbReference type="EMBL" id="EAQ05169.1"/>
    </source>
</evidence>
<evidence type="ECO:0000313" key="8">
    <source>
        <dbReference type="Proteomes" id="UP000004318"/>
    </source>
</evidence>
<dbReference type="RefSeq" id="WP_009805785.1">
    <property type="nucleotide sequence ID" value="NZ_CH724131.1"/>
</dbReference>
<organism evidence="7 8">
    <name type="scientific">Pseudooceanicola batsensis (strain ATCC BAA-863 / DSM 15984 / KCTC 12145 / HTCC2597)</name>
    <name type="common">Oceanicola batsensis</name>
    <dbReference type="NCBI Taxonomy" id="252305"/>
    <lineage>
        <taxon>Bacteria</taxon>
        <taxon>Pseudomonadati</taxon>
        <taxon>Pseudomonadota</taxon>
        <taxon>Alphaproteobacteria</taxon>
        <taxon>Rhodobacterales</taxon>
        <taxon>Paracoccaceae</taxon>
        <taxon>Pseudooceanicola</taxon>
    </lineage>
</organism>
<dbReference type="Gene3D" id="2.30.42.10">
    <property type="match status" value="1"/>
</dbReference>
<keyword evidence="3" id="KW-0378">Hydrolase</keyword>
<keyword evidence="2 7" id="KW-0645">Protease</keyword>
<dbReference type="SUPFAM" id="SSF50156">
    <property type="entry name" value="PDZ domain-like"/>
    <property type="match status" value="2"/>
</dbReference>
<reference evidence="7 8" key="1">
    <citation type="journal article" date="2010" name="J. Bacteriol.">
        <title>Genome sequences of Oceanicola granulosus HTCC2516(T) and Oceanicola batsensis HTCC2597(TDelta).</title>
        <authorList>
            <person name="Thrash J.C."/>
            <person name="Cho J.C."/>
            <person name="Vergin K.L."/>
            <person name="Giovannoni S.J."/>
        </authorList>
    </citation>
    <scope>NUCLEOTIDE SEQUENCE [LARGE SCALE GENOMIC DNA]</scope>
    <source>
        <strain evidence="8">ATCC BAA-863 / DSM 15984 / KCTC 12145 / HTCC2597</strain>
    </source>
</reference>
<gene>
    <name evidence="7" type="ORF">OB2597_07785</name>
</gene>
<keyword evidence="8" id="KW-1185">Reference proteome</keyword>
<dbReference type="STRING" id="252305.OB2597_07785"/>
<feature type="signal peptide" evidence="5">
    <location>
        <begin position="1"/>
        <end position="24"/>
    </location>
</feature>
<dbReference type="MEROPS" id="S01.442"/>
<accession>A3TU42</accession>
<proteinExistence type="inferred from homology"/>
<dbReference type="Proteomes" id="UP000004318">
    <property type="component" value="Unassembled WGS sequence"/>
</dbReference>
<dbReference type="eggNOG" id="COG0265">
    <property type="taxonomic scope" value="Bacteria"/>
</dbReference>
<dbReference type="PANTHER" id="PTHR22939:SF129">
    <property type="entry name" value="SERINE PROTEASE HTRA2, MITOCHONDRIAL"/>
    <property type="match status" value="1"/>
</dbReference>
<dbReference type="OrthoDB" id="9758917at2"/>
<dbReference type="InterPro" id="IPR001940">
    <property type="entry name" value="Peptidase_S1C"/>
</dbReference>